<evidence type="ECO:0000313" key="2">
    <source>
        <dbReference type="EMBL" id="RCH91760.1"/>
    </source>
</evidence>
<feature type="compositionally biased region" description="Polar residues" evidence="1">
    <location>
        <begin position="194"/>
        <end position="208"/>
    </location>
</feature>
<feature type="region of interest" description="Disordered" evidence="1">
    <location>
        <begin position="194"/>
        <end position="273"/>
    </location>
</feature>
<name>A0A367JP65_RHIST</name>
<sequence>ILALFELAGDELNQTQFFAMLRLIAHAQNGRKVSKALVYLGAPVPHFRTNAIDALIKPSVPRIDTEKTPERASWWGTEVQASSNNRRSYIGPFTANNPVPNTVFQSGTQQNQFYPMNNNQYSAPSIPPLLSQSTRKSEYTHSRSKSAGNAINYTQPLDMEDQLQPSRSSLSLHELSNAGKSLLLTQEFVYQSPSTRKQELPQSMNNPFHSEVCSPFDDQNDSEENVLEPTPILPHNNKPNSYLIPPPPVPDQATKPAFPKYTRNTFLNQDLLS</sequence>
<accession>A0A367JP65</accession>
<organism evidence="2 3">
    <name type="scientific">Rhizopus stolonifer</name>
    <name type="common">Rhizopus nigricans</name>
    <dbReference type="NCBI Taxonomy" id="4846"/>
    <lineage>
        <taxon>Eukaryota</taxon>
        <taxon>Fungi</taxon>
        <taxon>Fungi incertae sedis</taxon>
        <taxon>Mucoromycota</taxon>
        <taxon>Mucoromycotina</taxon>
        <taxon>Mucoromycetes</taxon>
        <taxon>Mucorales</taxon>
        <taxon>Mucorineae</taxon>
        <taxon>Rhizopodaceae</taxon>
        <taxon>Rhizopus</taxon>
    </lineage>
</organism>
<dbReference type="EMBL" id="PJQM01002945">
    <property type="protein sequence ID" value="RCH91760.1"/>
    <property type="molecule type" value="Genomic_DNA"/>
</dbReference>
<dbReference type="STRING" id="4846.A0A367JP65"/>
<proteinExistence type="predicted"/>
<reference evidence="2 3" key="1">
    <citation type="journal article" date="2018" name="G3 (Bethesda)">
        <title>Phylogenetic and Phylogenomic Definition of Rhizopus Species.</title>
        <authorList>
            <person name="Gryganskyi A.P."/>
            <person name="Golan J."/>
            <person name="Dolatabadi S."/>
            <person name="Mondo S."/>
            <person name="Robb S."/>
            <person name="Idnurm A."/>
            <person name="Muszewska A."/>
            <person name="Steczkiewicz K."/>
            <person name="Masonjones S."/>
            <person name="Liao H.L."/>
            <person name="Gajdeczka M.T."/>
            <person name="Anike F."/>
            <person name="Vuek A."/>
            <person name="Anishchenko I.M."/>
            <person name="Voigt K."/>
            <person name="de Hoog G.S."/>
            <person name="Smith M.E."/>
            <person name="Heitman J."/>
            <person name="Vilgalys R."/>
            <person name="Stajich J.E."/>
        </authorList>
    </citation>
    <scope>NUCLEOTIDE SEQUENCE [LARGE SCALE GENOMIC DNA]</scope>
    <source>
        <strain evidence="2 3">LSU 92-RS-03</strain>
    </source>
</reference>
<dbReference type="AlphaFoldDB" id="A0A367JP65"/>
<dbReference type="Proteomes" id="UP000253551">
    <property type="component" value="Unassembled WGS sequence"/>
</dbReference>
<feature type="compositionally biased region" description="Polar residues" evidence="1">
    <location>
        <begin position="262"/>
        <end position="273"/>
    </location>
</feature>
<comment type="caution">
    <text evidence="2">The sequence shown here is derived from an EMBL/GenBank/DDBJ whole genome shotgun (WGS) entry which is preliminary data.</text>
</comment>
<protein>
    <submittedName>
        <fullName evidence="2">Uncharacterized protein</fullName>
    </submittedName>
</protein>
<evidence type="ECO:0000313" key="3">
    <source>
        <dbReference type="Proteomes" id="UP000253551"/>
    </source>
</evidence>
<gene>
    <name evidence="2" type="ORF">CU098_010404</name>
</gene>
<dbReference type="OrthoDB" id="2553626at2759"/>
<evidence type="ECO:0000256" key="1">
    <source>
        <dbReference type="SAM" id="MobiDB-lite"/>
    </source>
</evidence>
<feature type="region of interest" description="Disordered" evidence="1">
    <location>
        <begin position="121"/>
        <end position="150"/>
    </location>
</feature>
<keyword evidence="3" id="KW-1185">Reference proteome</keyword>
<feature type="non-terminal residue" evidence="2">
    <location>
        <position position="1"/>
    </location>
</feature>